<keyword evidence="2" id="KW-0677">Repeat</keyword>
<evidence type="ECO:0000256" key="2">
    <source>
        <dbReference type="ARBA" id="ARBA00022737"/>
    </source>
</evidence>
<dbReference type="Pfam" id="PF00400">
    <property type="entry name" value="WD40"/>
    <property type="match status" value="1"/>
</dbReference>
<dbReference type="SMART" id="SM00320">
    <property type="entry name" value="WD40"/>
    <property type="match status" value="1"/>
</dbReference>
<reference evidence="4 5" key="1">
    <citation type="journal article" date="2016" name="BMC Genomics">
        <title>Comparative genomic and transcriptomic analyses of the Fuzhuan brick tea-fermentation fungus Aspergillus cristatus.</title>
        <authorList>
            <person name="Ge Y."/>
            <person name="Wang Y."/>
            <person name="Liu Y."/>
            <person name="Tan Y."/>
            <person name="Ren X."/>
            <person name="Zhang X."/>
            <person name="Hyde K.D."/>
            <person name="Liu Y."/>
            <person name="Liu Z."/>
        </authorList>
    </citation>
    <scope>NUCLEOTIDE SEQUENCE [LARGE SCALE GENOMIC DNA]</scope>
    <source>
        <strain evidence="4 5">GZAAS20.1005</strain>
    </source>
</reference>
<dbReference type="SUPFAM" id="SSF50978">
    <property type="entry name" value="WD40 repeat-like"/>
    <property type="match status" value="1"/>
</dbReference>
<dbReference type="STRING" id="573508.A0A1E3BHH9"/>
<dbReference type="InterPro" id="IPR015943">
    <property type="entry name" value="WD40/YVTN_repeat-like_dom_sf"/>
</dbReference>
<dbReference type="PROSITE" id="PS50294">
    <property type="entry name" value="WD_REPEATS_REGION"/>
    <property type="match status" value="1"/>
</dbReference>
<dbReference type="OrthoDB" id="674604at2759"/>
<proteinExistence type="predicted"/>
<feature type="repeat" description="WD" evidence="3">
    <location>
        <begin position="329"/>
        <end position="370"/>
    </location>
</feature>
<evidence type="ECO:0000256" key="3">
    <source>
        <dbReference type="PROSITE-ProRule" id="PRU00221"/>
    </source>
</evidence>
<organism evidence="4 5">
    <name type="scientific">Aspergillus cristatus</name>
    <name type="common">Chinese Fuzhuan brick tea-fermentation fungus</name>
    <name type="synonym">Eurotium cristatum</name>
    <dbReference type="NCBI Taxonomy" id="573508"/>
    <lineage>
        <taxon>Eukaryota</taxon>
        <taxon>Fungi</taxon>
        <taxon>Dikarya</taxon>
        <taxon>Ascomycota</taxon>
        <taxon>Pezizomycotina</taxon>
        <taxon>Eurotiomycetes</taxon>
        <taxon>Eurotiomycetidae</taxon>
        <taxon>Eurotiales</taxon>
        <taxon>Aspergillaceae</taxon>
        <taxon>Aspergillus</taxon>
        <taxon>Aspergillus subgen. Aspergillus</taxon>
    </lineage>
</organism>
<evidence type="ECO:0000256" key="1">
    <source>
        <dbReference type="ARBA" id="ARBA00022574"/>
    </source>
</evidence>
<dbReference type="PANTHER" id="PTHR19848">
    <property type="entry name" value="WD40 REPEAT PROTEIN"/>
    <property type="match status" value="1"/>
</dbReference>
<evidence type="ECO:0000313" key="4">
    <source>
        <dbReference type="EMBL" id="ODM20377.1"/>
    </source>
</evidence>
<dbReference type="AlphaFoldDB" id="A0A1E3BHH9"/>
<comment type="caution">
    <text evidence="4">The sequence shown here is derived from an EMBL/GenBank/DDBJ whole genome shotgun (WGS) entry which is preliminary data.</text>
</comment>
<dbReference type="VEuPathDB" id="FungiDB:SI65_03430"/>
<dbReference type="Gene3D" id="2.130.10.10">
    <property type="entry name" value="YVTN repeat-like/Quinoprotein amine dehydrogenase"/>
    <property type="match status" value="1"/>
</dbReference>
<dbReference type="PROSITE" id="PS50082">
    <property type="entry name" value="WD_REPEATS_2"/>
    <property type="match status" value="1"/>
</dbReference>
<name>A0A1E3BHH9_ASPCR</name>
<dbReference type="Proteomes" id="UP000094569">
    <property type="component" value="Unassembled WGS sequence"/>
</dbReference>
<dbReference type="PANTHER" id="PTHR19848:SF8">
    <property type="entry name" value="F-BOX AND WD REPEAT DOMAIN CONTAINING 7"/>
    <property type="match status" value="1"/>
</dbReference>
<sequence length="510" mass="58638">MSVPLFIFAATICRQLEDPQWDPEETLTEILTYQNGNDFEGTYMPVLDRLLVNQNQHKKRRLVEEFQNVIGVIILLKTPLSIASLSHLTGVRKSLIDLRLNSLHSVLSVPNDATKPVRLFHLSFRDFLLDPNIREKTEFWVDEKKKHSEITLQCLTVMREGLRKNLCKLELDGTQRTEIDRCLIDESIPPELQYSCRYWAQHLEQCKDPMERMSDVFLFLQEHFLYWMEAMSILGLASELVGMIDTTRQLIPMKDNGYSQLYAFLQDARRFILKNRHIADIAPLQLYSSGLIFTPIKSTIRETFKRDIPGWIYRSPEVVQYWGAELETLEGHSGSVNSVAFSTDERLLASASWDNTIKLWDPTSGALRHTLEGCRIGWKLSFAEDSSYLETDLGTLNLPPSCRNDNPVHSTKLEVRILDNEWVVIQGRKFLWLPPTYRPTCVATQNGVLAMGHTSGRVTFVEFRFHLKNVAKSEVALCIEFAAQYEKITATVNDTLLVPWNNHLMLQTGS</sequence>
<keyword evidence="1 3" id="KW-0853">WD repeat</keyword>
<dbReference type="InterPro" id="IPR001680">
    <property type="entry name" value="WD40_rpt"/>
</dbReference>
<gene>
    <name evidence="4" type="ORF">SI65_03430</name>
</gene>
<keyword evidence="5" id="KW-1185">Reference proteome</keyword>
<dbReference type="EMBL" id="JXNT01000003">
    <property type="protein sequence ID" value="ODM20377.1"/>
    <property type="molecule type" value="Genomic_DNA"/>
</dbReference>
<evidence type="ECO:0000313" key="5">
    <source>
        <dbReference type="Proteomes" id="UP000094569"/>
    </source>
</evidence>
<dbReference type="InterPro" id="IPR036322">
    <property type="entry name" value="WD40_repeat_dom_sf"/>
</dbReference>
<protein>
    <submittedName>
        <fullName evidence="4">Uncharacterized protein</fullName>
    </submittedName>
</protein>
<accession>A0A1E3BHH9</accession>